<organism evidence="8 9">
    <name type="scientific">Sphingomonas rustica</name>
    <dbReference type="NCBI Taxonomy" id="3103142"/>
    <lineage>
        <taxon>Bacteria</taxon>
        <taxon>Pseudomonadati</taxon>
        <taxon>Pseudomonadota</taxon>
        <taxon>Alphaproteobacteria</taxon>
        <taxon>Sphingomonadales</taxon>
        <taxon>Sphingomonadaceae</taxon>
        <taxon>Sphingomonas</taxon>
    </lineage>
</organism>
<comment type="caution">
    <text evidence="8">The sequence shown here is derived from an EMBL/GenBank/DDBJ whole genome shotgun (WGS) entry which is preliminary data.</text>
</comment>
<proteinExistence type="inferred from homology"/>
<evidence type="ECO:0000256" key="6">
    <source>
        <dbReference type="SAM" id="SignalP"/>
    </source>
</evidence>
<evidence type="ECO:0000256" key="1">
    <source>
        <dbReference type="ARBA" id="ARBA00022729"/>
    </source>
</evidence>
<feature type="chain" id="PRO_5046710162" evidence="6">
    <location>
        <begin position="26"/>
        <end position="375"/>
    </location>
</feature>
<feature type="region of interest" description="Disordered" evidence="5">
    <location>
        <begin position="24"/>
        <end position="56"/>
    </location>
</feature>
<dbReference type="Proteomes" id="UP001427805">
    <property type="component" value="Unassembled WGS sequence"/>
</dbReference>
<keyword evidence="3 4" id="KW-0326">Glycosidase</keyword>
<dbReference type="PANTHER" id="PTHR31297:SF17">
    <property type="entry name" value="ENDOGLUCANASE"/>
    <property type="match status" value="1"/>
</dbReference>
<accession>A0ABV0B9A5</accession>
<evidence type="ECO:0000256" key="2">
    <source>
        <dbReference type="ARBA" id="ARBA00022801"/>
    </source>
</evidence>
<dbReference type="SUPFAM" id="SSF51445">
    <property type="entry name" value="(Trans)glycosidases"/>
    <property type="match status" value="1"/>
</dbReference>
<evidence type="ECO:0000256" key="3">
    <source>
        <dbReference type="ARBA" id="ARBA00023295"/>
    </source>
</evidence>
<dbReference type="GO" id="GO:0016787">
    <property type="term" value="F:hydrolase activity"/>
    <property type="evidence" value="ECO:0007669"/>
    <property type="project" value="UniProtKB-KW"/>
</dbReference>
<dbReference type="InterPro" id="IPR017853">
    <property type="entry name" value="GH"/>
</dbReference>
<evidence type="ECO:0000259" key="7">
    <source>
        <dbReference type="Pfam" id="PF00150"/>
    </source>
</evidence>
<keyword evidence="1 6" id="KW-0732">Signal</keyword>
<evidence type="ECO:0000256" key="4">
    <source>
        <dbReference type="RuleBase" id="RU361153"/>
    </source>
</evidence>
<evidence type="ECO:0000256" key="5">
    <source>
        <dbReference type="SAM" id="MobiDB-lite"/>
    </source>
</evidence>
<dbReference type="RefSeq" id="WP_346247155.1">
    <property type="nucleotide sequence ID" value="NZ_JBDIZK010000007.1"/>
</dbReference>
<dbReference type="PANTHER" id="PTHR31297">
    <property type="entry name" value="GLUCAN ENDO-1,6-BETA-GLUCOSIDASE B"/>
    <property type="match status" value="1"/>
</dbReference>
<feature type="domain" description="Glycoside hydrolase family 5" evidence="7">
    <location>
        <begin position="89"/>
        <end position="347"/>
    </location>
</feature>
<name>A0ABV0B9A5_9SPHN</name>
<dbReference type="InterPro" id="IPR001547">
    <property type="entry name" value="Glyco_hydro_5"/>
</dbReference>
<feature type="signal peptide" evidence="6">
    <location>
        <begin position="1"/>
        <end position="25"/>
    </location>
</feature>
<dbReference type="Pfam" id="PF00150">
    <property type="entry name" value="Cellulase"/>
    <property type="match status" value="1"/>
</dbReference>
<protein>
    <submittedName>
        <fullName evidence="8">Glycoside hydrolase family 5 protein</fullName>
    </submittedName>
</protein>
<evidence type="ECO:0000313" key="9">
    <source>
        <dbReference type="Proteomes" id="UP001427805"/>
    </source>
</evidence>
<reference evidence="8 9" key="1">
    <citation type="submission" date="2024-05" db="EMBL/GenBank/DDBJ databases">
        <title>Sphingomonas sp. HF-S3 16S ribosomal RNA gene Genome sequencing and assembly.</title>
        <authorList>
            <person name="Lee H."/>
        </authorList>
    </citation>
    <scope>NUCLEOTIDE SEQUENCE [LARGE SCALE GENOMIC DNA]</scope>
    <source>
        <strain evidence="8 9">HF-S3</strain>
    </source>
</reference>
<comment type="similarity">
    <text evidence="4">Belongs to the glycosyl hydrolase 5 (cellulase A) family.</text>
</comment>
<keyword evidence="2 4" id="KW-0378">Hydrolase</keyword>
<dbReference type="EMBL" id="JBDIZK010000007">
    <property type="protein sequence ID" value="MEN3748143.1"/>
    <property type="molecule type" value="Genomic_DNA"/>
</dbReference>
<gene>
    <name evidence="8" type="ORF">TPR58_13285</name>
</gene>
<evidence type="ECO:0000313" key="8">
    <source>
        <dbReference type="EMBL" id="MEN3748143.1"/>
    </source>
</evidence>
<sequence length="375" mass="39723">MRKTRLAITSVMILGLVACSGGASGSGDGGGTTTPAPTPVPTPTPTPSPTPTPAASAFTPAPAAVATTGGTLRLGKCVNLSNMLEAPREGDWGRAFADADIANIKAKGFTGIRLPARFSAHALAASPYTIDPAFMARVRHVVDLAVAADLSIIIDMHHYEELFTDPSGHADRFAEMWRQIGATFKDYPSTVYFELINEPQNKLDGSNLLAIQAPALAAVRATNPTRLVVIDGPGWANLDVMLTTTFPADPNIVPTFHYYDPQNFGFDVAPWMTPSVRNDFGTAQDIADLNRVVGKLRGFIASTGRVPFAGEYGAYEGRPDAARATYYGMVSAAFASAGVQSCAWGYTNTMHLYRDGGWVPGVADAIVTTTTLPPR</sequence>
<dbReference type="PROSITE" id="PS51257">
    <property type="entry name" value="PROKAR_LIPOPROTEIN"/>
    <property type="match status" value="1"/>
</dbReference>
<dbReference type="Gene3D" id="3.20.20.80">
    <property type="entry name" value="Glycosidases"/>
    <property type="match status" value="1"/>
</dbReference>
<feature type="compositionally biased region" description="Pro residues" evidence="5">
    <location>
        <begin position="36"/>
        <end position="52"/>
    </location>
</feature>
<dbReference type="InterPro" id="IPR050386">
    <property type="entry name" value="Glycosyl_hydrolase_5"/>
</dbReference>
<keyword evidence="9" id="KW-1185">Reference proteome</keyword>